<proteinExistence type="predicted"/>
<name>A0A3P7PHM1_9BILA</name>
<protein>
    <submittedName>
        <fullName evidence="1">Uncharacterized protein</fullName>
    </submittedName>
</protein>
<dbReference type="Gene3D" id="2.60.120.620">
    <property type="entry name" value="q2cbj1_9rhob like domain"/>
    <property type="match status" value="1"/>
</dbReference>
<dbReference type="OrthoDB" id="420380at2759"/>
<sequence>MGTGNRIATILIYMTEPEIGGGTVFTEVKTAVPCTKMTEPEIGGGTVFTEVKTAVPCTKVSCFFVGTSLLLLFF</sequence>
<evidence type="ECO:0000313" key="1">
    <source>
        <dbReference type="EMBL" id="VDN49543.1"/>
    </source>
</evidence>
<reference evidence="1 2" key="1">
    <citation type="submission" date="2018-11" db="EMBL/GenBank/DDBJ databases">
        <authorList>
            <consortium name="Pathogen Informatics"/>
        </authorList>
    </citation>
    <scope>NUCLEOTIDE SEQUENCE [LARGE SCALE GENOMIC DNA]</scope>
</reference>
<gene>
    <name evidence="1" type="ORF">GPUH_LOCUS26829</name>
</gene>
<accession>A0A3P7PHM1</accession>
<dbReference type="AlphaFoldDB" id="A0A3P7PHM1"/>
<keyword evidence="2" id="KW-1185">Reference proteome</keyword>
<dbReference type="EMBL" id="UYRT01114658">
    <property type="protein sequence ID" value="VDN49543.1"/>
    <property type="molecule type" value="Genomic_DNA"/>
</dbReference>
<organism evidence="1 2">
    <name type="scientific">Gongylonema pulchrum</name>
    <dbReference type="NCBI Taxonomy" id="637853"/>
    <lineage>
        <taxon>Eukaryota</taxon>
        <taxon>Metazoa</taxon>
        <taxon>Ecdysozoa</taxon>
        <taxon>Nematoda</taxon>
        <taxon>Chromadorea</taxon>
        <taxon>Rhabditida</taxon>
        <taxon>Spirurina</taxon>
        <taxon>Spiruromorpha</taxon>
        <taxon>Spiruroidea</taxon>
        <taxon>Gongylonematidae</taxon>
        <taxon>Gongylonema</taxon>
    </lineage>
</organism>
<dbReference type="Proteomes" id="UP000271098">
    <property type="component" value="Unassembled WGS sequence"/>
</dbReference>
<evidence type="ECO:0000313" key="2">
    <source>
        <dbReference type="Proteomes" id="UP000271098"/>
    </source>
</evidence>